<evidence type="ECO:0000313" key="4">
    <source>
        <dbReference type="Proteomes" id="UP000244911"/>
    </source>
</evidence>
<dbReference type="InterPro" id="IPR013094">
    <property type="entry name" value="AB_hydrolase_3"/>
</dbReference>
<dbReference type="PANTHER" id="PTHR48081">
    <property type="entry name" value="AB HYDROLASE SUPERFAMILY PROTEIN C4A8.06C"/>
    <property type="match status" value="1"/>
</dbReference>
<protein>
    <submittedName>
        <fullName evidence="3">Carboxylesterase NlhH</fullName>
        <ecNumber evidence="3">3.1.1.1</ecNumber>
    </submittedName>
</protein>
<gene>
    <name evidence="3" type="primary">nlhH_2</name>
    <name evidence="3" type="ORF">ALP8811_02920</name>
</gene>
<dbReference type="PANTHER" id="PTHR48081:SF8">
    <property type="entry name" value="ALPHA_BETA HYDROLASE FOLD-3 DOMAIN-CONTAINING PROTEIN-RELATED"/>
    <property type="match status" value="1"/>
</dbReference>
<sequence>MDYSKLIDDEIWRFIRETDAHYPPDAVNRSAAQQREVYNNMCRAFFAGYPEGLEVRDQTIETVPTRIYEPNDPKGTVAYFHGGGFVVGGLESHDDVCAEIAHETGLRVVSVDYRLCPEHPHPAAFDDALAVVKYVSLTWPKPLVLVGDSAGGNLAAASCHALRGQVQIAGQVLIYPGLGGDLTKGSYIDHAKAPMLSMEDLKFYNAIRYASPPDRPDPTAAPLEDTDFSNLPPTVSITAECDPLADDGRTYRDAILNAGGKAVWFNETGLVHGYLRARHQSTRARRSFERITQQITMLARGEWHH</sequence>
<keyword evidence="1 3" id="KW-0378">Hydrolase</keyword>
<dbReference type="InterPro" id="IPR050300">
    <property type="entry name" value="GDXG_lipolytic_enzyme"/>
</dbReference>
<accession>A0A2R8ASF1</accession>
<organism evidence="3 4">
    <name type="scientific">Aliiroseovarius pelagivivens</name>
    <dbReference type="NCBI Taxonomy" id="1639690"/>
    <lineage>
        <taxon>Bacteria</taxon>
        <taxon>Pseudomonadati</taxon>
        <taxon>Pseudomonadota</taxon>
        <taxon>Alphaproteobacteria</taxon>
        <taxon>Rhodobacterales</taxon>
        <taxon>Paracoccaceae</taxon>
        <taxon>Aliiroseovarius</taxon>
    </lineage>
</organism>
<reference evidence="3 4" key="1">
    <citation type="submission" date="2018-03" db="EMBL/GenBank/DDBJ databases">
        <authorList>
            <person name="Keele B.F."/>
        </authorList>
    </citation>
    <scope>NUCLEOTIDE SEQUENCE [LARGE SCALE GENOMIC DNA]</scope>
    <source>
        <strain evidence="3 4">CECT 8811</strain>
    </source>
</reference>
<dbReference type="OrthoDB" id="9806180at2"/>
<dbReference type="Gene3D" id="3.40.50.1820">
    <property type="entry name" value="alpha/beta hydrolase"/>
    <property type="match status" value="1"/>
</dbReference>
<dbReference type="AlphaFoldDB" id="A0A2R8ASF1"/>
<proteinExistence type="predicted"/>
<name>A0A2R8ASF1_9RHOB</name>
<dbReference type="SUPFAM" id="SSF53474">
    <property type="entry name" value="alpha/beta-Hydrolases"/>
    <property type="match status" value="1"/>
</dbReference>
<evidence type="ECO:0000256" key="1">
    <source>
        <dbReference type="ARBA" id="ARBA00022801"/>
    </source>
</evidence>
<feature type="domain" description="Alpha/beta hydrolase fold-3" evidence="2">
    <location>
        <begin position="77"/>
        <end position="275"/>
    </location>
</feature>
<dbReference type="Proteomes" id="UP000244911">
    <property type="component" value="Unassembled WGS sequence"/>
</dbReference>
<dbReference type="GO" id="GO:0106435">
    <property type="term" value="F:carboxylesterase activity"/>
    <property type="evidence" value="ECO:0007669"/>
    <property type="project" value="UniProtKB-EC"/>
</dbReference>
<dbReference type="Pfam" id="PF07859">
    <property type="entry name" value="Abhydrolase_3"/>
    <property type="match status" value="1"/>
</dbReference>
<dbReference type="InterPro" id="IPR029058">
    <property type="entry name" value="AB_hydrolase_fold"/>
</dbReference>
<keyword evidence="4" id="KW-1185">Reference proteome</keyword>
<evidence type="ECO:0000259" key="2">
    <source>
        <dbReference type="Pfam" id="PF07859"/>
    </source>
</evidence>
<evidence type="ECO:0000313" key="3">
    <source>
        <dbReference type="EMBL" id="SPF78986.1"/>
    </source>
</evidence>
<dbReference type="EMBL" id="OMOI01000002">
    <property type="protein sequence ID" value="SPF78986.1"/>
    <property type="molecule type" value="Genomic_DNA"/>
</dbReference>
<dbReference type="EC" id="3.1.1.1" evidence="3"/>
<dbReference type="RefSeq" id="WP_108857958.1">
    <property type="nucleotide sequence ID" value="NZ_OMOI01000002.1"/>
</dbReference>